<dbReference type="Proteomes" id="UP001271723">
    <property type="component" value="Unassembled WGS sequence"/>
</dbReference>
<dbReference type="Gene3D" id="2.130.10.10">
    <property type="entry name" value="YVTN repeat-like/Quinoprotein amine dehydrogenase"/>
    <property type="match status" value="1"/>
</dbReference>
<dbReference type="InterPro" id="IPR011009">
    <property type="entry name" value="Kinase-like_dom_sf"/>
</dbReference>
<dbReference type="SUPFAM" id="SSF50998">
    <property type="entry name" value="Quinoprotein alcohol dehydrogenase-like"/>
    <property type="match status" value="1"/>
</dbReference>
<evidence type="ECO:0000256" key="6">
    <source>
        <dbReference type="SAM" id="MobiDB-lite"/>
    </source>
</evidence>
<dbReference type="RefSeq" id="WP_267299235.1">
    <property type="nucleotide sequence ID" value="NZ_JAGJBZ010000001.1"/>
</dbReference>
<evidence type="ECO:0000313" key="8">
    <source>
        <dbReference type="EMBL" id="MDX2907533.1"/>
    </source>
</evidence>
<protein>
    <submittedName>
        <fullName evidence="8">Serine/threonine-protein kinase</fullName>
    </submittedName>
</protein>
<dbReference type="SMART" id="SM00564">
    <property type="entry name" value="PQQ"/>
    <property type="match status" value="5"/>
</dbReference>
<dbReference type="Pfam" id="PF00069">
    <property type="entry name" value="Pkinase"/>
    <property type="match status" value="1"/>
</dbReference>
<evidence type="ECO:0000256" key="1">
    <source>
        <dbReference type="ARBA" id="ARBA00022679"/>
    </source>
</evidence>
<evidence type="ECO:0000256" key="2">
    <source>
        <dbReference type="ARBA" id="ARBA00022741"/>
    </source>
</evidence>
<keyword evidence="9" id="KW-1185">Reference proteome</keyword>
<reference evidence="8 9" key="1">
    <citation type="journal article" date="2023" name="Microb. Genom.">
        <title>Mesoterricola silvestris gen. nov., sp. nov., Mesoterricola sediminis sp. nov., Geothrix oryzae sp. nov., Geothrix edaphica sp. nov., Geothrix rubra sp. nov., and Geothrix limicola sp. nov., six novel members of Acidobacteriota isolated from soils.</title>
        <authorList>
            <person name="Weisberg A.J."/>
            <person name="Pearce E."/>
            <person name="Kramer C.G."/>
            <person name="Chang J.H."/>
            <person name="Clarke C.R."/>
        </authorList>
    </citation>
    <scope>NUCLEOTIDE SEQUENCE [LARGE SCALE GENOMIC DNA]</scope>
    <source>
        <strain evidence="8 9">NRRL_B-2795</strain>
    </source>
</reference>
<dbReference type="Gene3D" id="3.30.200.20">
    <property type="entry name" value="Phosphorylase Kinase, domain 1"/>
    <property type="match status" value="1"/>
</dbReference>
<dbReference type="PANTHER" id="PTHR43289">
    <property type="entry name" value="MITOGEN-ACTIVATED PROTEIN KINASE KINASE KINASE 20-RELATED"/>
    <property type="match status" value="1"/>
</dbReference>
<evidence type="ECO:0000256" key="3">
    <source>
        <dbReference type="ARBA" id="ARBA00022777"/>
    </source>
</evidence>
<keyword evidence="4 5" id="KW-0067">ATP-binding</keyword>
<keyword evidence="3 8" id="KW-0418">Kinase</keyword>
<dbReference type="PROSITE" id="PS50011">
    <property type="entry name" value="PROTEIN_KINASE_DOM"/>
    <property type="match status" value="1"/>
</dbReference>
<feature type="compositionally biased region" description="Low complexity" evidence="6">
    <location>
        <begin position="347"/>
        <end position="360"/>
    </location>
</feature>
<evidence type="ECO:0000256" key="4">
    <source>
        <dbReference type="ARBA" id="ARBA00022840"/>
    </source>
</evidence>
<dbReference type="InterPro" id="IPR017441">
    <property type="entry name" value="Protein_kinase_ATP_BS"/>
</dbReference>
<proteinExistence type="predicted"/>
<feature type="region of interest" description="Disordered" evidence="6">
    <location>
        <begin position="267"/>
        <end position="315"/>
    </location>
</feature>
<feature type="domain" description="Protein kinase" evidence="7">
    <location>
        <begin position="14"/>
        <end position="267"/>
    </location>
</feature>
<dbReference type="InterPro" id="IPR011047">
    <property type="entry name" value="Quinoprotein_ADH-like_sf"/>
</dbReference>
<name>A0ABU4KW58_9ACTN</name>
<dbReference type="SUPFAM" id="SSF56112">
    <property type="entry name" value="Protein kinase-like (PK-like)"/>
    <property type="match status" value="1"/>
</dbReference>
<evidence type="ECO:0000313" key="9">
    <source>
        <dbReference type="Proteomes" id="UP001271723"/>
    </source>
</evidence>
<gene>
    <name evidence="8" type="ORF">PV517_02330</name>
</gene>
<dbReference type="PANTHER" id="PTHR43289:SF34">
    <property type="entry name" value="SERINE_THREONINE-PROTEIN KINASE YBDM-RELATED"/>
    <property type="match status" value="1"/>
</dbReference>
<dbReference type="PROSITE" id="PS00107">
    <property type="entry name" value="PROTEIN_KINASE_ATP"/>
    <property type="match status" value="1"/>
</dbReference>
<dbReference type="Gene3D" id="2.40.128.630">
    <property type="match status" value="1"/>
</dbReference>
<dbReference type="InterPro" id="IPR018391">
    <property type="entry name" value="PQQ_b-propeller_rpt"/>
</dbReference>
<comment type="caution">
    <text evidence="8">The sequence shown here is derived from an EMBL/GenBank/DDBJ whole genome shotgun (WGS) entry which is preliminary data.</text>
</comment>
<feature type="compositionally biased region" description="Pro residues" evidence="6">
    <location>
        <begin position="300"/>
        <end position="312"/>
    </location>
</feature>
<evidence type="ECO:0000256" key="5">
    <source>
        <dbReference type="PROSITE-ProRule" id="PRU10141"/>
    </source>
</evidence>
<dbReference type="InterPro" id="IPR008271">
    <property type="entry name" value="Ser/Thr_kinase_AS"/>
</dbReference>
<keyword evidence="2 5" id="KW-0547">Nucleotide-binding</keyword>
<dbReference type="CDD" id="cd14014">
    <property type="entry name" value="STKc_PknB_like"/>
    <property type="match status" value="1"/>
</dbReference>
<dbReference type="Pfam" id="PF13360">
    <property type="entry name" value="PQQ_2"/>
    <property type="match status" value="1"/>
</dbReference>
<dbReference type="GO" id="GO:0016301">
    <property type="term" value="F:kinase activity"/>
    <property type="evidence" value="ECO:0007669"/>
    <property type="project" value="UniProtKB-KW"/>
</dbReference>
<accession>A0ABU4KW58</accession>
<dbReference type="InterPro" id="IPR002372">
    <property type="entry name" value="PQQ_rpt_dom"/>
</dbReference>
<keyword evidence="1" id="KW-0808">Transferase</keyword>
<dbReference type="InterPro" id="IPR015943">
    <property type="entry name" value="WD40/YVTN_repeat-like_dom_sf"/>
</dbReference>
<dbReference type="EMBL" id="JARAVY010000001">
    <property type="protein sequence ID" value="MDX2907533.1"/>
    <property type="molecule type" value="Genomic_DNA"/>
</dbReference>
<dbReference type="Gene3D" id="1.10.510.10">
    <property type="entry name" value="Transferase(Phosphotransferase) domain 1"/>
    <property type="match status" value="1"/>
</dbReference>
<evidence type="ECO:0000259" key="7">
    <source>
        <dbReference type="PROSITE" id="PS50011"/>
    </source>
</evidence>
<feature type="region of interest" description="Disordered" evidence="6">
    <location>
        <begin position="347"/>
        <end position="370"/>
    </location>
</feature>
<dbReference type="SMART" id="SM00220">
    <property type="entry name" value="S_TKc"/>
    <property type="match status" value="1"/>
</dbReference>
<feature type="binding site" evidence="5">
    <location>
        <position position="42"/>
    </location>
    <ligand>
        <name>ATP</name>
        <dbReference type="ChEBI" id="CHEBI:30616"/>
    </ligand>
</feature>
<sequence>MALHSDDPRSVGGYKVVDRLGNGGMGVVYRARARSGREVAVKVVHAQYAQDPVFRARFRQEIEAVRKVSGAFTAPVVDADPEAVRPWMATQYVPGRSLAQLIRDRGPLRAGALRPLALGLVEALREIHRAGVVHRDLKPANVLIADDGPRVIDFGISRAAENLSLTETGQMIGTPPFMSPEQLTDARTAGPSSDVFSLGTLLVYALTGRGPFDADSPYLTAYRVVHDEPVLDGVDAPLRAILERCLAKDAADRPGLDELAREFAAVLPEPGPDDLPAAAPRTDTEDVATEPRPASTAEPRPAPATDPGPAPRPARRRRVRQLLAVTGTAGALVLGLTAYLLGPGDTDTTDTAAPKPTSTSRWTAPPDGWRPWQTTVFAKGPAGTRQPLAVNDGNTGGAPSCQAHGNAVYCGGDGVLPVRVDSGTGKIVWRADLAPAGHARDRYYASVLGVRDGTVLVRQTVFSGEPVVDPVDLVALDADTGERLWTRRTNSNEIDPALTGDLVLVPEPDGVTVTARSPRTGAERWSLPMPVGHACAFTTAGAGTYAHCRPVTREAKAANPESRVLVVDRADGSARTVKVPLNSVLLGVRQGDLVLVVENTEHTENTDATPGSDPAYETILLLDLETGNRVTTKPGGKGEYGRGRAALAGDVLVFTRSGGQVTAVSPHTGELLWRTRTSLERPGAPGYDAASGTVYLASTTGRVAALDRVKGTLLWETLPRATPTWPFQGAAPWTLPHEGALFVAVPDGTLFSLDPAHPDREPVSG</sequence>
<dbReference type="InterPro" id="IPR000719">
    <property type="entry name" value="Prot_kinase_dom"/>
</dbReference>
<dbReference type="PROSITE" id="PS00108">
    <property type="entry name" value="PROTEIN_KINASE_ST"/>
    <property type="match status" value="1"/>
</dbReference>
<organism evidence="8 9">
    <name type="scientific">Streptomyces griseiscabiei</name>
    <dbReference type="NCBI Taxonomy" id="2993540"/>
    <lineage>
        <taxon>Bacteria</taxon>
        <taxon>Bacillati</taxon>
        <taxon>Actinomycetota</taxon>
        <taxon>Actinomycetes</taxon>
        <taxon>Kitasatosporales</taxon>
        <taxon>Streptomycetaceae</taxon>
        <taxon>Streptomyces</taxon>
    </lineage>
</organism>